<dbReference type="Pfam" id="PF00078">
    <property type="entry name" value="RVT_1"/>
    <property type="match status" value="1"/>
</dbReference>
<evidence type="ECO:0000256" key="2">
    <source>
        <dbReference type="ARBA" id="ARBA00022679"/>
    </source>
</evidence>
<keyword evidence="5" id="KW-0255">Endonuclease</keyword>
<dbReference type="InterPro" id="IPR050951">
    <property type="entry name" value="Retrovirus_Pol_polyprotein"/>
</dbReference>
<dbReference type="SUPFAM" id="SSF53098">
    <property type="entry name" value="Ribonuclease H-like"/>
    <property type="match status" value="1"/>
</dbReference>
<dbReference type="PROSITE" id="PS50878">
    <property type="entry name" value="RT_POL"/>
    <property type="match status" value="1"/>
</dbReference>
<reference evidence="13" key="1">
    <citation type="submission" date="2021-02" db="EMBL/GenBank/DDBJ databases">
        <authorList>
            <person name="Nowell W R."/>
        </authorList>
    </citation>
    <scope>NUCLEOTIDE SEQUENCE</scope>
</reference>
<dbReference type="FunFam" id="3.30.420.10:FF:000032">
    <property type="entry name" value="Retrovirus-related Pol polyprotein from transposon 297-like Protein"/>
    <property type="match status" value="1"/>
</dbReference>
<dbReference type="InterPro" id="IPR012337">
    <property type="entry name" value="RNaseH-like_sf"/>
</dbReference>
<dbReference type="FunFam" id="3.10.20.370:FF:000001">
    <property type="entry name" value="Retrovirus-related Pol polyprotein from transposon 17.6-like protein"/>
    <property type="match status" value="1"/>
</dbReference>
<dbReference type="Pfam" id="PF17917">
    <property type="entry name" value="RT_RNaseH"/>
    <property type="match status" value="1"/>
</dbReference>
<evidence type="ECO:0000259" key="12">
    <source>
        <dbReference type="PROSITE" id="PS50994"/>
    </source>
</evidence>
<evidence type="ECO:0000256" key="5">
    <source>
        <dbReference type="ARBA" id="ARBA00022759"/>
    </source>
</evidence>
<evidence type="ECO:0000313" key="14">
    <source>
        <dbReference type="Proteomes" id="UP000663825"/>
    </source>
</evidence>
<dbReference type="EC" id="2.7.7.49" evidence="1"/>
<dbReference type="PROSITE" id="PS50994">
    <property type="entry name" value="INTEGRASE"/>
    <property type="match status" value="1"/>
</dbReference>
<dbReference type="InterPro" id="IPR001584">
    <property type="entry name" value="Integrase_cat-core"/>
</dbReference>
<dbReference type="GO" id="GO:0006508">
    <property type="term" value="P:proteolysis"/>
    <property type="evidence" value="ECO:0007669"/>
    <property type="project" value="InterPro"/>
</dbReference>
<name>A0A817WYV0_9BILA</name>
<keyword evidence="2" id="KW-0808">Transferase</keyword>
<dbReference type="GO" id="GO:0003964">
    <property type="term" value="F:RNA-directed DNA polymerase activity"/>
    <property type="evidence" value="ECO:0007669"/>
    <property type="project" value="UniProtKB-KW"/>
</dbReference>
<feature type="compositionally biased region" description="Low complexity" evidence="9">
    <location>
        <begin position="464"/>
        <end position="481"/>
    </location>
</feature>
<dbReference type="InterPro" id="IPR041373">
    <property type="entry name" value="RT_RNaseH"/>
</dbReference>
<dbReference type="PANTHER" id="PTHR37984">
    <property type="entry name" value="PROTEIN CBG26694"/>
    <property type="match status" value="1"/>
</dbReference>
<dbReference type="CDD" id="cd00303">
    <property type="entry name" value="retropepsin_like"/>
    <property type="match status" value="1"/>
</dbReference>
<sequence length="2021" mass="229807">MSIADDLAPNQSDKNYDSDDSATSKSIFNRSSFQKIASEPPNTRFNLICSEQISSACKSTDLEQVCKPNSPIRFLEKQIANQNKALQDQQSEIIHLQKVINDLNNQLNHVKPVINSVPYSPHIYSRPNSVHDCLPEFVTHQYADSNESNRQVYIQHPNEIFNSRSVQTPPSYHPDTIADANQTRMLHEALHKLSLSLEYRNTQIDDLKKEITEIRHFQSNMYNNFLQAPSKPITTPLCNNSHTSAFTPMTTAAKPQATGLATNTLASTSFMPFTMSLAHNLPTFSGKECEMPTKFVTEFELRATSLVGYNDDYLLRAVQQSLSETALTWYIQTHQEQPVSTWAQFKQLFLSRFRTPEKIESLHGCLRTLWQGDNEPTADYFERLKALMSEIEPQTSLDYIKRKFLQKLRKDIRDKMTLGLTSNLSDLVHKAIEIESNIVRQKIDDKLRDAHKEDNINKKPTTINNLSNTFQQNSSSSTTCNEQMSNDNYNNNFSITSNKHNQNHPTNNKYSRTFTNSITLPTRSSQTRHEHFTSRQNFHQNMTVRPRNNNRWCSFCSSATHDWLYCYSNPNGLNYDPKKDRYLQQQQSCPQTKLLPHYSQQYHQQNRESAIEEQPIPTSISSHNLPSLSSSEPFITSSQALSSTSITTDPYTNLDIPIASSTSPTTSSDINSDTQSSFFNDIKPASSSASYLIAEAKINGIRGVVLLDTGSGRTIISSQHWSIIGDKSIRPTPYIGPDIQGPEGSSINPVGWVIVDIAIAGIIVPHKAILAKKFTHFILIGNDYMKTNGLVLDIQANKMWIRSMPDLKYDISSDIINAGRIDIPLISTQRRSIPPYHVAFIQVKTPHSVSSDAWEASVSGIRRHVIAANSLVRIKNQCCLIQVINCSSKSQVIYPGQYLAIADLYDDDVNNSNCVSPLLSTSTSLFNITDFSRRINCYNKFDKSPQNKNCSCNNSTDINQQNIQLSNYVQPNSSNLQASIIFSLHSSLKPDTLFTEQNDTSTVKLYDFLTDLNLSDTDLTINESEQLKLLLVKYYKCFEDQLGRTSLIQHHIDTGNTKPIKLRPYRVSPARKEIISTEITKMINAGIIEPCNSPYAAPITLQPKKDGTLRFCIDFRELNAVTVRDVYPIPRIDDTLDQLQHAKYFTSMDLRSGFWQIELDSASRDKTAFICHAGLFRFRVMPFGLTNAPATFQRLMDLVLGGLKWSCALVYLDDIIVYSSSFNDHLHHIELVLEQIQQSGLTLKINKCQFCKTHLKYLGHIVSKEGIRPDPDKLTAVREYPVPTKLKAVRTFLGLSSYYRRFIKNYATIAEPLIALTRCSHFKIFNWTEDCQKSFDTLRQCLIEAPIIAYPRFDQPFILQLDASDVGLSAILAQKLMDDDGISREHVIGYASRTLSTSERKYSPTERECLAIVYGCNYYRPYLEGTRFTAVTDHKALKWLHSTKDLNSRLARWAIQIAAYDVDIQHRPGRENGPPDALSRYPINVTINNNDDDEFSMISTLTSDVVNNNIIDHLFLTSTDPGALLLLDYFRYDLLPPQDLSIPIYLLPTPTTSAQLLDTTIANIHFAENIDLYEQIRAAQWKDSSLLPLLNYLQNQIAPTVENLNKFYTLARLYRVIDGSLYRIFLTRCSSDNQQPITSSSSQRLLLVIPSSEVSQIMQLAHDHATAAHLGRRKTLSRLISRFYWPHMRRDVANYVRACILCQQYKPTNQKPAGLMKPVIVSEPWHTVGIDITGPFTKTRRGNSFILVVVDYFTKWVELFPLQSIKAATIAQVFLDEVICRFGFPIRVISDNGVQFLSKVFTQLCDLLGIHHQRTPLYHPQSNLSERVNRTLKPLLASLAHNDSKSWDLKLSQIAFALRTAPSESTENTPAFLMFGRHPRQPLDLLLSPPPVTDQLPSSHELSTYRKRLLEELLPAYKIARELLDISHETQTRNYNIHRRPLEFELGDLVWVASLSGIAMGKWRGGKMQPRREGPYKIMTKLSSVTYELEHTISHRRLSPIHIERLTPYYSFTATNVVNDQ</sequence>
<dbReference type="Pfam" id="PF17921">
    <property type="entry name" value="Integrase_H2C2"/>
    <property type="match status" value="1"/>
</dbReference>
<dbReference type="GO" id="GO:0004519">
    <property type="term" value="F:endonuclease activity"/>
    <property type="evidence" value="ECO:0007669"/>
    <property type="project" value="UniProtKB-KW"/>
</dbReference>
<dbReference type="InterPro" id="IPR043128">
    <property type="entry name" value="Rev_trsase/Diguanyl_cyclase"/>
</dbReference>
<evidence type="ECO:0000256" key="8">
    <source>
        <dbReference type="SAM" id="Coils"/>
    </source>
</evidence>
<evidence type="ECO:0000256" key="7">
    <source>
        <dbReference type="ARBA" id="ARBA00022918"/>
    </source>
</evidence>
<evidence type="ECO:0000256" key="3">
    <source>
        <dbReference type="ARBA" id="ARBA00022695"/>
    </source>
</evidence>
<dbReference type="InterPro" id="IPR001995">
    <property type="entry name" value="Peptidase_A2_cat"/>
</dbReference>
<dbReference type="InterPro" id="IPR000477">
    <property type="entry name" value="RT_dom"/>
</dbReference>
<feature type="coiled-coil region" evidence="8">
    <location>
        <begin position="72"/>
        <end position="106"/>
    </location>
</feature>
<dbReference type="SUPFAM" id="SSF50630">
    <property type="entry name" value="Acid proteases"/>
    <property type="match status" value="1"/>
</dbReference>
<evidence type="ECO:0000256" key="9">
    <source>
        <dbReference type="SAM" id="MobiDB-lite"/>
    </source>
</evidence>
<dbReference type="CDD" id="cd09274">
    <property type="entry name" value="RNase_HI_RT_Ty3"/>
    <property type="match status" value="1"/>
</dbReference>
<dbReference type="Gene3D" id="3.10.10.10">
    <property type="entry name" value="HIV Type 1 Reverse Transcriptase, subunit A, domain 1"/>
    <property type="match status" value="1"/>
</dbReference>
<dbReference type="PROSITE" id="PS50175">
    <property type="entry name" value="ASP_PROT_RETROV"/>
    <property type="match status" value="1"/>
</dbReference>
<dbReference type="Pfam" id="PF00665">
    <property type="entry name" value="rve"/>
    <property type="match status" value="1"/>
</dbReference>
<dbReference type="GO" id="GO:0004190">
    <property type="term" value="F:aspartic-type endopeptidase activity"/>
    <property type="evidence" value="ECO:0007669"/>
    <property type="project" value="InterPro"/>
</dbReference>
<accession>A0A817WYV0</accession>
<keyword evidence="3" id="KW-0548">Nucleotidyltransferase</keyword>
<dbReference type="InterPro" id="IPR021109">
    <property type="entry name" value="Peptidase_aspartic_dom_sf"/>
</dbReference>
<evidence type="ECO:0000256" key="1">
    <source>
        <dbReference type="ARBA" id="ARBA00012493"/>
    </source>
</evidence>
<dbReference type="EMBL" id="CAJNXB010004170">
    <property type="protein sequence ID" value="CAF3361491.1"/>
    <property type="molecule type" value="Genomic_DNA"/>
</dbReference>
<keyword evidence="7" id="KW-0695">RNA-directed DNA polymerase</keyword>
<feature type="region of interest" description="Disordered" evidence="9">
    <location>
        <begin position="1"/>
        <end position="24"/>
    </location>
</feature>
<dbReference type="Gene3D" id="3.30.70.270">
    <property type="match status" value="2"/>
</dbReference>
<evidence type="ECO:0000259" key="11">
    <source>
        <dbReference type="PROSITE" id="PS50878"/>
    </source>
</evidence>
<organism evidence="13 14">
    <name type="scientific">Rotaria socialis</name>
    <dbReference type="NCBI Taxonomy" id="392032"/>
    <lineage>
        <taxon>Eukaryota</taxon>
        <taxon>Metazoa</taxon>
        <taxon>Spiralia</taxon>
        <taxon>Gnathifera</taxon>
        <taxon>Rotifera</taxon>
        <taxon>Eurotatoria</taxon>
        <taxon>Bdelloidea</taxon>
        <taxon>Philodinida</taxon>
        <taxon>Philodinidae</taxon>
        <taxon>Rotaria</taxon>
    </lineage>
</organism>
<evidence type="ECO:0000256" key="6">
    <source>
        <dbReference type="ARBA" id="ARBA00022801"/>
    </source>
</evidence>
<evidence type="ECO:0000256" key="4">
    <source>
        <dbReference type="ARBA" id="ARBA00022722"/>
    </source>
</evidence>
<dbReference type="SUPFAM" id="SSF56672">
    <property type="entry name" value="DNA/RNA polymerases"/>
    <property type="match status" value="1"/>
</dbReference>
<keyword evidence="8" id="KW-0175">Coiled coil</keyword>
<dbReference type="Gene3D" id="1.10.340.70">
    <property type="match status" value="1"/>
</dbReference>
<keyword evidence="4" id="KW-0540">Nuclease</keyword>
<dbReference type="GO" id="GO:0003676">
    <property type="term" value="F:nucleic acid binding"/>
    <property type="evidence" value="ECO:0007669"/>
    <property type="project" value="InterPro"/>
</dbReference>
<dbReference type="InterPro" id="IPR043502">
    <property type="entry name" value="DNA/RNA_pol_sf"/>
</dbReference>
<feature type="domain" description="Integrase catalytic" evidence="12">
    <location>
        <begin position="1720"/>
        <end position="1878"/>
    </location>
</feature>
<dbReference type="InterPro" id="IPR005162">
    <property type="entry name" value="Retrotrans_gag_dom"/>
</dbReference>
<feature type="domain" description="Reverse transcriptase" evidence="11">
    <location>
        <begin position="1083"/>
        <end position="1262"/>
    </location>
</feature>
<dbReference type="FunFam" id="3.30.70.270:FF:000020">
    <property type="entry name" value="Transposon Tf2-6 polyprotein-like Protein"/>
    <property type="match status" value="1"/>
</dbReference>
<protein>
    <recommendedName>
        <fullName evidence="1">RNA-directed DNA polymerase</fullName>
        <ecNumber evidence="1">2.7.7.49</ecNumber>
    </recommendedName>
</protein>
<dbReference type="OrthoDB" id="10051637at2759"/>
<evidence type="ECO:0000259" key="10">
    <source>
        <dbReference type="PROSITE" id="PS50175"/>
    </source>
</evidence>
<dbReference type="GO" id="GO:0015074">
    <property type="term" value="P:DNA integration"/>
    <property type="evidence" value="ECO:0007669"/>
    <property type="project" value="InterPro"/>
</dbReference>
<dbReference type="CDD" id="cd01647">
    <property type="entry name" value="RT_LTR"/>
    <property type="match status" value="1"/>
</dbReference>
<dbReference type="InterPro" id="IPR041588">
    <property type="entry name" value="Integrase_H2C2"/>
</dbReference>
<dbReference type="PANTHER" id="PTHR37984:SF5">
    <property type="entry name" value="PROTEIN NYNRIN-LIKE"/>
    <property type="match status" value="1"/>
</dbReference>
<evidence type="ECO:0000313" key="13">
    <source>
        <dbReference type="EMBL" id="CAF3361491.1"/>
    </source>
</evidence>
<dbReference type="InterPro" id="IPR036397">
    <property type="entry name" value="RNaseH_sf"/>
</dbReference>
<dbReference type="FunFam" id="1.10.340.70:FF:000001">
    <property type="entry name" value="Retrovirus-related Pol polyprotein from transposon gypsy-like Protein"/>
    <property type="match status" value="1"/>
</dbReference>
<dbReference type="Gene3D" id="2.40.70.10">
    <property type="entry name" value="Acid Proteases"/>
    <property type="match status" value="1"/>
</dbReference>
<proteinExistence type="predicted"/>
<comment type="caution">
    <text evidence="13">The sequence shown here is derived from an EMBL/GenBank/DDBJ whole genome shotgun (WGS) entry which is preliminary data.</text>
</comment>
<dbReference type="Gene3D" id="3.30.420.10">
    <property type="entry name" value="Ribonuclease H-like superfamily/Ribonuclease H"/>
    <property type="match status" value="1"/>
</dbReference>
<feature type="region of interest" description="Disordered" evidence="9">
    <location>
        <begin position="457"/>
        <end position="481"/>
    </location>
</feature>
<feature type="domain" description="Peptidase A2" evidence="10">
    <location>
        <begin position="703"/>
        <end position="744"/>
    </location>
</feature>
<dbReference type="Proteomes" id="UP000663825">
    <property type="component" value="Unassembled WGS sequence"/>
</dbReference>
<keyword evidence="6" id="KW-0378">Hydrolase</keyword>
<dbReference type="Pfam" id="PF03732">
    <property type="entry name" value="Retrotrans_gag"/>
    <property type="match status" value="1"/>
</dbReference>
<gene>
    <name evidence="13" type="ORF">TIS948_LOCUS24215</name>
</gene>